<dbReference type="EMBL" id="JACXYU010000011">
    <property type="protein sequence ID" value="MBD3933690.1"/>
    <property type="molecule type" value="Genomic_DNA"/>
</dbReference>
<dbReference type="InterPro" id="IPR027417">
    <property type="entry name" value="P-loop_NTPase"/>
</dbReference>
<dbReference type="Pfam" id="PF13676">
    <property type="entry name" value="TIR_2"/>
    <property type="match status" value="1"/>
</dbReference>
<sequence>MAAQRQSAGSGVDEYRSEHFVIAFPGYNRPWATWIARRLEAYRHTTTLYRWNPPREEPLETAFADLLLSGSRVILVLSDWFFQLGPRREGEWNDVLRGYLREHADRFAAVNLTNRTLLPATTVLQPVDLWAVGAEEAEWRLLTRLGLSTSAPERTLGGVESRYPNDPPVVWGEVPLRNPRFTGRDDLLMELQQRLTDVDQGVSACALVGMPGIGKTQLAAEYAHRFTPDYDVVWWVPSDQRGTLRERYGELAPELGLRTGSETGERIRVVREALRRGEPYGRWLLVFDGWDDLDGADVLLPPGQTGHVLVTSRNRDWGRVVDVVDVPGFRRYESISYLMRRAPHITAAEAERVSVEHRDVPLPLAQAAALLGESHMPVTEYMRLVRDSVNPISGRAEFEGYSDASLTSWSIMINRLRATQPQSVELLTLATCFAPGRIPIGLVHGIPAGELPENLAWIGRDPAGWTRALDALVNYSVITRDTRTAADASSSGEPSPRHETIHMHRLVHDVAGRLTTAEDRETYRRVVRRVLAEADPGQPLEAANWPRYAELLPHLEPSGALISTNARVQATVLNCLRYCLRAGEYVLGRQLAERVRQEWSEFLAPDSRAMLELTTQQGNILRNSGHFRTAYELDRSMLERLRAGAEPDQHALLTASNSYAQDLHYLGQYRESLQLQREVLENALLLRGPEDYTTLTNRHNVALALRMLGRYAEAYEMDVETLRMRESLLRSRHAATLYSGTACARDLRLMGRYRDALARQELGMRLHVQVLGAQHPQTLWARYNLVLCERRAGSPHQEVGRVMASLLEQFEQTYGGAHHQTAVFQTDYANYLREHGDLGQARDHLDQASAVFRSVLGPAHPITTGMLSNAGLVLQAAGERAEAMAVFESAYAGLAVTLGQDHPWVLGCALNAARGRNFNDRLEDAAELSRDTLRRARHALGEDHPLTLSAQTALAADLRSLRERTEADKQEEDVLQRLTRALGAQHPHTLSAQRRVRPYWDFEAAMG</sequence>
<dbReference type="GO" id="GO:0043531">
    <property type="term" value="F:ADP binding"/>
    <property type="evidence" value="ECO:0007669"/>
    <property type="project" value="InterPro"/>
</dbReference>
<evidence type="ECO:0000313" key="3">
    <source>
        <dbReference type="EMBL" id="MBD3933690.1"/>
    </source>
</evidence>
<evidence type="ECO:0000259" key="2">
    <source>
        <dbReference type="Pfam" id="PF13676"/>
    </source>
</evidence>
<feature type="domain" description="NB-ARC" evidence="1">
    <location>
        <begin position="186"/>
        <end position="317"/>
    </location>
</feature>
<keyword evidence="4" id="KW-1185">Reference proteome</keyword>
<name>A0A927IE88_9ACTN</name>
<feature type="domain" description="TIR" evidence="2">
    <location>
        <begin position="21"/>
        <end position="139"/>
    </location>
</feature>
<dbReference type="InterPro" id="IPR002182">
    <property type="entry name" value="NB-ARC"/>
</dbReference>
<dbReference type="Gene3D" id="3.40.50.300">
    <property type="entry name" value="P-loop containing nucleotide triphosphate hydrolases"/>
    <property type="match status" value="1"/>
</dbReference>
<dbReference type="Proteomes" id="UP000632289">
    <property type="component" value="Unassembled WGS sequence"/>
</dbReference>
<reference evidence="3" key="1">
    <citation type="submission" date="2020-09" db="EMBL/GenBank/DDBJ databases">
        <title>Secondary metabolite and genome analysis of marine Streptomyces chumphonensis KK1-2T.</title>
        <authorList>
            <person name="Phongsopitanun W."/>
            <person name="Kanchanasin P."/>
            <person name="Pittayakhajonwut P."/>
            <person name="Suwanborirux K."/>
            <person name="Tanasupawat S."/>
        </authorList>
    </citation>
    <scope>NUCLEOTIDE SEQUENCE</scope>
    <source>
        <strain evidence="3">KK1-2</strain>
    </source>
</reference>
<protein>
    <submittedName>
        <fullName evidence="3">Tetratricopeptide repeat protein</fullName>
    </submittedName>
</protein>
<dbReference type="PANTHER" id="PTHR46082:SF6">
    <property type="entry name" value="AAA+ ATPASE DOMAIN-CONTAINING PROTEIN-RELATED"/>
    <property type="match status" value="1"/>
</dbReference>
<evidence type="ECO:0000259" key="1">
    <source>
        <dbReference type="Pfam" id="PF00931"/>
    </source>
</evidence>
<dbReference type="Pfam" id="PF00931">
    <property type="entry name" value="NB-ARC"/>
    <property type="match status" value="1"/>
</dbReference>
<dbReference type="InterPro" id="IPR000157">
    <property type="entry name" value="TIR_dom"/>
</dbReference>
<dbReference type="SUPFAM" id="SSF48452">
    <property type="entry name" value="TPR-like"/>
    <property type="match status" value="2"/>
</dbReference>
<proteinExistence type="predicted"/>
<dbReference type="InterPro" id="IPR053137">
    <property type="entry name" value="NLR-like"/>
</dbReference>
<dbReference type="InterPro" id="IPR011990">
    <property type="entry name" value="TPR-like_helical_dom_sf"/>
</dbReference>
<dbReference type="PANTHER" id="PTHR46082">
    <property type="entry name" value="ATP/GTP-BINDING PROTEIN-RELATED"/>
    <property type="match status" value="1"/>
</dbReference>
<dbReference type="Pfam" id="PF13424">
    <property type="entry name" value="TPR_12"/>
    <property type="match status" value="2"/>
</dbReference>
<dbReference type="GO" id="GO:0007165">
    <property type="term" value="P:signal transduction"/>
    <property type="evidence" value="ECO:0007669"/>
    <property type="project" value="InterPro"/>
</dbReference>
<organism evidence="3 4">
    <name type="scientific">Streptomyces chumphonensis</name>
    <dbReference type="NCBI Taxonomy" id="1214925"/>
    <lineage>
        <taxon>Bacteria</taxon>
        <taxon>Bacillati</taxon>
        <taxon>Actinomycetota</taxon>
        <taxon>Actinomycetes</taxon>
        <taxon>Kitasatosporales</taxon>
        <taxon>Streptomycetaceae</taxon>
        <taxon>Streptomyces</taxon>
    </lineage>
</organism>
<accession>A0A927IE88</accession>
<comment type="caution">
    <text evidence="3">The sequence shown here is derived from an EMBL/GenBank/DDBJ whole genome shotgun (WGS) entry which is preliminary data.</text>
</comment>
<dbReference type="Gene3D" id="1.25.40.10">
    <property type="entry name" value="Tetratricopeptide repeat domain"/>
    <property type="match status" value="3"/>
</dbReference>
<dbReference type="Pfam" id="PF13374">
    <property type="entry name" value="TPR_10"/>
    <property type="match status" value="3"/>
</dbReference>
<dbReference type="SUPFAM" id="SSF52540">
    <property type="entry name" value="P-loop containing nucleoside triphosphate hydrolases"/>
    <property type="match status" value="1"/>
</dbReference>
<dbReference type="RefSeq" id="WP_191210987.1">
    <property type="nucleotide sequence ID" value="NZ_BAABKL010000033.1"/>
</dbReference>
<gene>
    <name evidence="3" type="ORF">IF129_19295</name>
</gene>
<dbReference type="NCBIfam" id="NF040586">
    <property type="entry name" value="FxSxx_TPR"/>
    <property type="match status" value="1"/>
</dbReference>
<evidence type="ECO:0000313" key="4">
    <source>
        <dbReference type="Proteomes" id="UP000632289"/>
    </source>
</evidence>
<dbReference type="AlphaFoldDB" id="A0A927IE88"/>